<keyword evidence="2" id="KW-0812">Transmembrane</keyword>
<evidence type="ECO:0000313" key="5">
    <source>
        <dbReference type="Proteomes" id="UP001500443"/>
    </source>
</evidence>
<feature type="region of interest" description="Disordered" evidence="1">
    <location>
        <begin position="380"/>
        <end position="406"/>
    </location>
</feature>
<keyword evidence="5" id="KW-1185">Reference proteome</keyword>
<protein>
    <recommendedName>
        <fullName evidence="6">Fibrillarin</fullName>
    </recommendedName>
</protein>
<evidence type="ECO:0000256" key="3">
    <source>
        <dbReference type="SAM" id="SignalP"/>
    </source>
</evidence>
<evidence type="ECO:0000256" key="2">
    <source>
        <dbReference type="SAM" id="Phobius"/>
    </source>
</evidence>
<evidence type="ECO:0008006" key="6">
    <source>
        <dbReference type="Google" id="ProtNLM"/>
    </source>
</evidence>
<keyword evidence="2" id="KW-0472">Membrane</keyword>
<dbReference type="RefSeq" id="WP_344289139.1">
    <property type="nucleotide sequence ID" value="NZ_BAAAPF010000030.1"/>
</dbReference>
<feature type="compositionally biased region" description="Gly residues" evidence="1">
    <location>
        <begin position="491"/>
        <end position="504"/>
    </location>
</feature>
<feature type="signal peptide" evidence="3">
    <location>
        <begin position="1"/>
        <end position="32"/>
    </location>
</feature>
<organism evidence="4 5">
    <name type="scientific">Streptomyces synnematoformans</name>
    <dbReference type="NCBI Taxonomy" id="415721"/>
    <lineage>
        <taxon>Bacteria</taxon>
        <taxon>Bacillati</taxon>
        <taxon>Actinomycetota</taxon>
        <taxon>Actinomycetes</taxon>
        <taxon>Kitasatosporales</taxon>
        <taxon>Streptomycetaceae</taxon>
        <taxon>Streptomyces</taxon>
    </lineage>
</organism>
<proteinExistence type="predicted"/>
<reference evidence="4 5" key="1">
    <citation type="journal article" date="2019" name="Int. J. Syst. Evol. Microbiol.">
        <title>The Global Catalogue of Microorganisms (GCM) 10K type strain sequencing project: providing services to taxonomists for standard genome sequencing and annotation.</title>
        <authorList>
            <consortium name="The Broad Institute Genomics Platform"/>
            <consortium name="The Broad Institute Genome Sequencing Center for Infectious Disease"/>
            <person name="Wu L."/>
            <person name="Ma J."/>
        </authorList>
    </citation>
    <scope>NUCLEOTIDE SEQUENCE [LARGE SCALE GENOMIC DNA]</scope>
    <source>
        <strain evidence="4 5">JCM 15481</strain>
    </source>
</reference>
<feature type="compositionally biased region" description="Basic and acidic residues" evidence="1">
    <location>
        <begin position="386"/>
        <end position="406"/>
    </location>
</feature>
<feature type="chain" id="PRO_5046066306" description="Fibrillarin" evidence="3">
    <location>
        <begin position="33"/>
        <end position="578"/>
    </location>
</feature>
<keyword evidence="3" id="KW-0732">Signal</keyword>
<evidence type="ECO:0000256" key="1">
    <source>
        <dbReference type="SAM" id="MobiDB-lite"/>
    </source>
</evidence>
<comment type="caution">
    <text evidence="4">The sequence shown here is derived from an EMBL/GenBank/DDBJ whole genome shotgun (WGS) entry which is preliminary data.</text>
</comment>
<sequence>MRIRRLAARLTAAGALALVPVAAVSVAMTAYAVPAGALGASAESDIRAADFVAPVAVAVAAVALAVYVYRKRKPTPHGPVHLQPGGPITPPPTPLPELDARARELLVETDDAVRTSREELGFATARSGEEAARPFADAVDAAQAELIAAFRLRQALDDARPEDDAARRDMLDEIVARCTDANARLDAEADAFDGLRAMVSRAPEVLAAAEEAARRLPDRIGAAEGTLTALAGAYAPDSLAAVAGNPDAARDRLQFATENLTHARAALSADVPVTTAVHVRAAESAVDQAGALAEFVGRRERELGAGAAVLADALRDIRADLADAQGAVRGTAADESSAGLRDRVARARTVLAEVEREASGGPHDPLSALRRVVEADAALAGAPAAARERQEEGEREREREEAEPRAGRLLDRALVGAHSSVAAARDYVTTRRGGVGPAARTRLGEAERHLRQAGEHAGTDPAGALRHALRADELGREAHRLAEQDVHGFDGSYGGGPFGGPYGGDHGREGEGEGEDSCGGGRGGMGTGILGGIILGGMLGGGFGEGGSGRGFGGGLGRGPGSFGGGGTRRRMGGGGRF</sequence>
<feature type="region of interest" description="Disordered" evidence="1">
    <location>
        <begin position="551"/>
        <end position="578"/>
    </location>
</feature>
<name>A0ABN2XU20_9ACTN</name>
<keyword evidence="2" id="KW-1133">Transmembrane helix</keyword>
<feature type="region of interest" description="Disordered" evidence="1">
    <location>
        <begin position="489"/>
        <end position="523"/>
    </location>
</feature>
<gene>
    <name evidence="4" type="ORF">GCM10009802_16430</name>
</gene>
<dbReference type="EMBL" id="BAAAPF010000030">
    <property type="protein sequence ID" value="GAA2116129.1"/>
    <property type="molecule type" value="Genomic_DNA"/>
</dbReference>
<feature type="transmembrane region" description="Helical" evidence="2">
    <location>
        <begin position="49"/>
        <end position="69"/>
    </location>
</feature>
<accession>A0ABN2XU20</accession>
<dbReference type="Proteomes" id="UP001500443">
    <property type="component" value="Unassembled WGS sequence"/>
</dbReference>
<evidence type="ECO:0000313" key="4">
    <source>
        <dbReference type="EMBL" id="GAA2116129.1"/>
    </source>
</evidence>